<keyword evidence="5" id="KW-0472">Membrane</keyword>
<dbReference type="Proteomes" id="UP000037505">
    <property type="component" value="Unassembled WGS sequence"/>
</dbReference>
<feature type="compositionally biased region" description="Basic and acidic residues" evidence="4">
    <location>
        <begin position="1616"/>
        <end position="1626"/>
    </location>
</feature>
<keyword evidence="3" id="KW-0067">ATP-binding</keyword>
<keyword evidence="5" id="KW-1133">Transmembrane helix</keyword>
<dbReference type="GO" id="GO:0016567">
    <property type="term" value="P:protein ubiquitination"/>
    <property type="evidence" value="ECO:0007669"/>
    <property type="project" value="TreeGrafter"/>
</dbReference>
<keyword evidence="9" id="KW-1185">Reference proteome</keyword>
<dbReference type="InterPro" id="IPR049730">
    <property type="entry name" value="SNF2/RAD54-like_C"/>
</dbReference>
<dbReference type="RefSeq" id="XP_015405858.1">
    <property type="nucleotide sequence ID" value="XM_015551039.1"/>
</dbReference>
<dbReference type="Pfam" id="PF00271">
    <property type="entry name" value="Helicase_C"/>
    <property type="match status" value="1"/>
</dbReference>
<dbReference type="InterPro" id="IPR027417">
    <property type="entry name" value="P-loop_NTPase"/>
</dbReference>
<dbReference type="Gene3D" id="3.40.50.10810">
    <property type="entry name" value="Tandem AAA-ATPase domain"/>
    <property type="match status" value="1"/>
</dbReference>
<evidence type="ECO:0000259" key="7">
    <source>
        <dbReference type="PROSITE" id="PS51194"/>
    </source>
</evidence>
<feature type="transmembrane region" description="Helical" evidence="5">
    <location>
        <begin position="1424"/>
        <end position="1443"/>
    </location>
</feature>
<dbReference type="SMART" id="SM00487">
    <property type="entry name" value="DEXDc"/>
    <property type="match status" value="1"/>
</dbReference>
<dbReference type="GO" id="GO:0005524">
    <property type="term" value="F:ATP binding"/>
    <property type="evidence" value="ECO:0007669"/>
    <property type="project" value="InterPro"/>
</dbReference>
<dbReference type="SUPFAM" id="SSF52540">
    <property type="entry name" value="P-loop containing nucleoside triphosphate hydrolases"/>
    <property type="match status" value="2"/>
</dbReference>
<feature type="compositionally biased region" description="Low complexity" evidence="4">
    <location>
        <begin position="1787"/>
        <end position="1798"/>
    </location>
</feature>
<evidence type="ECO:0000256" key="3">
    <source>
        <dbReference type="ARBA" id="ARBA00022840"/>
    </source>
</evidence>
<dbReference type="GO" id="GO:0006511">
    <property type="term" value="P:ubiquitin-dependent protein catabolic process"/>
    <property type="evidence" value="ECO:0007669"/>
    <property type="project" value="TreeGrafter"/>
</dbReference>
<feature type="compositionally biased region" description="Basic and acidic residues" evidence="4">
    <location>
        <begin position="10"/>
        <end position="23"/>
    </location>
</feature>
<dbReference type="PANTHER" id="PTHR22696">
    <property type="entry name" value="E3 UBIQUITIN-PROTEIN LIGASE RNF26"/>
    <property type="match status" value="1"/>
</dbReference>
<reference evidence="8 9" key="1">
    <citation type="submission" date="2014-06" db="EMBL/GenBank/DDBJ databases">
        <title>The Genome of the Aflatoxigenic Filamentous Fungus Aspergillus nomius.</title>
        <authorList>
            <person name="Moore M.G."/>
            <person name="Shannon B.M."/>
            <person name="Brian M.M."/>
        </authorList>
    </citation>
    <scope>NUCLEOTIDE SEQUENCE [LARGE SCALE GENOMIC DNA]</scope>
    <source>
        <strain evidence="8 9">NRRL 13137</strain>
    </source>
</reference>
<feature type="compositionally biased region" description="Polar residues" evidence="4">
    <location>
        <begin position="1628"/>
        <end position="1637"/>
    </location>
</feature>
<dbReference type="Gene3D" id="3.40.50.300">
    <property type="entry name" value="P-loop containing nucleotide triphosphate hydrolases"/>
    <property type="match status" value="1"/>
</dbReference>
<dbReference type="InterPro" id="IPR000330">
    <property type="entry name" value="SNF2_N"/>
</dbReference>
<evidence type="ECO:0000256" key="5">
    <source>
        <dbReference type="SAM" id="Phobius"/>
    </source>
</evidence>
<feature type="region of interest" description="Disordered" evidence="4">
    <location>
        <begin position="1"/>
        <end position="29"/>
    </location>
</feature>
<feature type="domain" description="Helicase ATP-binding" evidence="6">
    <location>
        <begin position="389"/>
        <end position="607"/>
    </location>
</feature>
<evidence type="ECO:0000256" key="2">
    <source>
        <dbReference type="ARBA" id="ARBA00022801"/>
    </source>
</evidence>
<dbReference type="InterPro" id="IPR001650">
    <property type="entry name" value="Helicase_C-like"/>
</dbReference>
<evidence type="ECO:0000313" key="9">
    <source>
        <dbReference type="Proteomes" id="UP000037505"/>
    </source>
</evidence>
<dbReference type="GeneID" id="26807586"/>
<dbReference type="CDD" id="cd18793">
    <property type="entry name" value="SF2_C_SNF"/>
    <property type="match status" value="1"/>
</dbReference>
<evidence type="ECO:0000313" key="8">
    <source>
        <dbReference type="EMBL" id="KNG84935.1"/>
    </source>
</evidence>
<organism evidence="8 9">
    <name type="scientific">Aspergillus nomiae NRRL (strain ATCC 15546 / NRRL 13137 / CBS 260.88 / M93)</name>
    <dbReference type="NCBI Taxonomy" id="1509407"/>
    <lineage>
        <taxon>Eukaryota</taxon>
        <taxon>Fungi</taxon>
        <taxon>Dikarya</taxon>
        <taxon>Ascomycota</taxon>
        <taxon>Pezizomycotina</taxon>
        <taxon>Eurotiomycetes</taxon>
        <taxon>Eurotiomycetidae</taxon>
        <taxon>Eurotiales</taxon>
        <taxon>Aspergillaceae</taxon>
        <taxon>Aspergillus</taxon>
        <taxon>Aspergillus subgen. Circumdati</taxon>
    </lineage>
</organism>
<accession>A0A0L1IZX1</accession>
<feature type="transmembrane region" description="Helical" evidence="5">
    <location>
        <begin position="1463"/>
        <end position="1493"/>
    </location>
</feature>
<dbReference type="Gene3D" id="3.30.40.10">
    <property type="entry name" value="Zinc/RING finger domain, C3HC4 (zinc finger)"/>
    <property type="match status" value="1"/>
</dbReference>
<protein>
    <submittedName>
        <fullName evidence="8">Uncharacterized protein</fullName>
    </submittedName>
</protein>
<comment type="caution">
    <text evidence="8">The sequence shown here is derived from an EMBL/GenBank/DDBJ whole genome shotgun (WGS) entry which is preliminary data.</text>
</comment>
<dbReference type="Pfam" id="PF13920">
    <property type="entry name" value="zf-C3HC4_3"/>
    <property type="match status" value="1"/>
</dbReference>
<sequence length="1997" mass="224653">MTSDTDSDLDLGHTEHEKNDGVHKKFTPGRGKNALQKILKLETHSEWLEWLRSSLVAPWWKELYSDCLSKPKSGKPVRICRKVALEKLARGEANGQTRYSARFPEKDEWDLADHLARFVCMVKTENHRSNQGVFFRKNLPESFMEAIVWALLSYLRSTNGNSVIGKRPRYQKSEEDPLFCVDLDADEQESDHLSTEEPELIDLTIDKWREEMLHPRERIILTRSSPCYNPQEKYWQFQHISEALKRVETSSVDEQIENLGQLSINLNTAWEPTLDHSVDGLYPSVNSQTDHFDPMKIEKTADLEASMAAEIDTSDFESSMLIIPTEESLEQFEQHRKMLDNPEYQIDNHEEACQILKIANPRAPRMRSMNRSAVLKFWQPVAIARLLDIRANTKVRGAILGDSVGLGKTWEAIALMLKIWEDYNQSLKKAMSERKELPQGKPFLVVLPPSLVMQWCAEITRVTGKLRVVLYYGNRASKEGIQPLKTILHKEHELFDGSPINGRTVVITSYKTLSNRHGPAAVKAWCRKTGLDYTKDIPGSLPKFPHLLEGCFSDVIIDEGHTLRNPDTSQSIVVYWLKASFYLLLTATPIYNSREDMRGYIPLLFHPPSQADKDVLKKLGRDIFKSPPGNPARYICCTREAVEEYILDKKVPPMAAGERLRVVFGQTMVRRALTSRLQSFGSRMIGSDIPPTHRRVCTVVFSREEQDMYARVSVPHFDGLFMKHPKDPTKVVWNMSKLRNLCLLTSWLGFDYLKHTLYATKIPNACRKLEEGTLGTVFARTIVRKLNPQYQKSIYQSIESIVETRRTWVLEYLLKGSPKMRAMLPVLRDQVIVHGEKAMVWTQFPAEQIYVAAILKEANIDAEVFHAALTRDERMNLIERFTQKHDECMVLICTYNVNAAGINLQNLCRNVHLLSVGLSKSIINQAIGRVSRLGQERMTFVYEYRLESSFDQDLVSRSEWKALPSLVADLGEGFIFPSISKGGKGLLNSWVVRDGELYQLASGEPVRKGDITDSTFVLQSLMRSMEDTIYLNTSDPAQQAGKCRPTKQPAMSVLQGTVNAPVTTSAAQSLNTTIPAAATSALSSSARELLAAPFRRFSALSSHVNRLVGLSSMTTYLGASEVAGPARDAAIEATQTAADAAREGIVEAAAQADSGYHLTDIFQAVIKFSGFFSYLTSRWSLACFTVALVLNRITIYASTRRHLHLDWSRRLALRIIPILLFISQIHSLLRAIRCQTSTDYSLIRYGTPGKRLLFDHAGGGGFLYSLSSTLLSWETDEQSCSAMNMARPASSSDISYGSFVLLWPVFLRLCLSHFVETLSCALQGRPVVTEAGMSIFEHSLAFAEAESTISQTLGLGLFGLPKQSASKDDLGESAQSTLHLLSRAQVLERMNVTPELLLIALISCCNSLTSNVLDVLGKQSRYRLFNTAFWGLCFMSTMAWGLLKGSSVGSENVVLKFPTVCIVGFVPHLLILSGIITCAVIYMLALLVTAFSLPADTPQPLSLRERFTLAHENMQGATQFHNIRFNRHEDFYTTLLRIGYTALTAASEAVFLNEGKGVVARSMTWLEEDRLAEIESSREKRSLRDPVSHTSDVPFGGGESVDFDLPEAPSDWESGYGREKKIEKPKNGSRSLRTQTDPGGVGAFRGMVRCYHGFAFFRGISYLLLRWTAFGLDKLLSKVGISARPQWLKTIVRPRKSRPQGQKAKEAASLDFWILTDTGELVLPADYEFDVETEMRKRELSGATLWEQSDEQRLDDKLYGWWKAGGSWGDRDLSSDYSPPENDNDDTTSVVSMSTTADSEWEDESDGRRTPTRDNPFPSGFSRESTTVQESMMDIGSFARLLDPRDQESRQEARILAAHLAAGQEGRILTRRRFQQQMEHERAQVLLSSRMSREIRPEKRKPTMEEESEILEKLILSRRSSASVRADEQSWESGASGLGPSGPPCVICQTNPRSVITWPCRCLCVCEECRVSLAMNNFGSCVTCRQDVGGFVRLWVP</sequence>
<feature type="compositionally biased region" description="Basic and acidic residues" evidence="4">
    <location>
        <begin position="1577"/>
        <end position="1587"/>
    </location>
</feature>
<gene>
    <name evidence="8" type="ORF">ANOM_005782</name>
</gene>
<name>A0A0L1IZX1_ASPN3</name>
<evidence type="ECO:0000256" key="4">
    <source>
        <dbReference type="SAM" id="MobiDB-lite"/>
    </source>
</evidence>
<feature type="domain" description="Helicase C-terminal" evidence="7">
    <location>
        <begin position="819"/>
        <end position="971"/>
    </location>
</feature>
<dbReference type="Pfam" id="PF00176">
    <property type="entry name" value="SNF2-rel_dom"/>
    <property type="match status" value="1"/>
</dbReference>
<dbReference type="SMART" id="SM00490">
    <property type="entry name" value="HELICc"/>
    <property type="match status" value="1"/>
</dbReference>
<keyword evidence="5" id="KW-0812">Transmembrane</keyword>
<dbReference type="PROSITE" id="PS51192">
    <property type="entry name" value="HELICASE_ATP_BIND_1"/>
    <property type="match status" value="1"/>
</dbReference>
<dbReference type="STRING" id="1509407.A0A0L1IZX1"/>
<evidence type="ECO:0000259" key="6">
    <source>
        <dbReference type="PROSITE" id="PS51192"/>
    </source>
</evidence>
<feature type="region of interest" description="Disordered" evidence="4">
    <location>
        <begin position="1772"/>
        <end position="1828"/>
    </location>
</feature>
<dbReference type="OrthoDB" id="4500730at2759"/>
<dbReference type="EMBL" id="JNOM01000180">
    <property type="protein sequence ID" value="KNG84935.1"/>
    <property type="molecule type" value="Genomic_DNA"/>
</dbReference>
<dbReference type="PANTHER" id="PTHR22696:SF1">
    <property type="entry name" value="E3 UBIQUITIN-PROTEIN LIGASE RNF26"/>
    <property type="match status" value="1"/>
</dbReference>
<dbReference type="InterPro" id="IPR014001">
    <property type="entry name" value="Helicase_ATP-bd"/>
</dbReference>
<keyword evidence="2" id="KW-0378">Hydrolase</keyword>
<proteinExistence type="predicted"/>
<keyword evidence="1" id="KW-0547">Nucleotide-binding</keyword>
<dbReference type="GO" id="GO:0016787">
    <property type="term" value="F:hydrolase activity"/>
    <property type="evidence" value="ECO:0007669"/>
    <property type="project" value="UniProtKB-KW"/>
</dbReference>
<dbReference type="GO" id="GO:0061630">
    <property type="term" value="F:ubiquitin protein ligase activity"/>
    <property type="evidence" value="ECO:0007669"/>
    <property type="project" value="TreeGrafter"/>
</dbReference>
<feature type="region of interest" description="Disordered" evidence="4">
    <location>
        <begin position="1577"/>
        <end position="1637"/>
    </location>
</feature>
<dbReference type="InterPro" id="IPR013083">
    <property type="entry name" value="Znf_RING/FYVE/PHD"/>
</dbReference>
<dbReference type="PROSITE" id="PS51194">
    <property type="entry name" value="HELICASE_CTER"/>
    <property type="match status" value="1"/>
</dbReference>
<evidence type="ECO:0000256" key="1">
    <source>
        <dbReference type="ARBA" id="ARBA00022741"/>
    </source>
</evidence>
<dbReference type="InterPro" id="IPR038718">
    <property type="entry name" value="SNF2-like_sf"/>
</dbReference>